<dbReference type="Gramene" id="EFJ19766">
    <property type="protein sequence ID" value="EFJ19766"/>
    <property type="gene ID" value="SELMODRAFT_110255"/>
</dbReference>
<dbReference type="InParanoid" id="D8S7J9"/>
<feature type="domain" description="ARM repeat N-terminal plant" evidence="2">
    <location>
        <begin position="7"/>
        <end position="244"/>
    </location>
</feature>
<accession>D8S7J9</accession>
<dbReference type="OMA" id="HECSHEG"/>
<dbReference type="PANTHER" id="PTHR46578">
    <property type="entry name" value="ARM-REPEAT/TETRATRICOPEPTIDE REPEAT (TPR)-LIKE PROTEIN"/>
    <property type="match status" value="1"/>
</dbReference>
<dbReference type="Pfam" id="PF26524">
    <property type="entry name" value="ARM_7"/>
    <property type="match status" value="1"/>
</dbReference>
<evidence type="ECO:0000256" key="1">
    <source>
        <dbReference type="SAM" id="MobiDB-lite"/>
    </source>
</evidence>
<organism evidence="4">
    <name type="scientific">Selaginella moellendorffii</name>
    <name type="common">Spikemoss</name>
    <dbReference type="NCBI Taxonomy" id="88036"/>
    <lineage>
        <taxon>Eukaryota</taxon>
        <taxon>Viridiplantae</taxon>
        <taxon>Streptophyta</taxon>
        <taxon>Embryophyta</taxon>
        <taxon>Tracheophyta</taxon>
        <taxon>Lycopodiopsida</taxon>
        <taxon>Selaginellales</taxon>
        <taxon>Selaginellaceae</taxon>
        <taxon>Selaginella</taxon>
    </lineage>
</organism>
<dbReference type="KEGG" id="smo:SELMODRAFT_110255"/>
<gene>
    <name evidence="3" type="ORF">SELMODRAFT_110255</name>
</gene>
<sequence>MDKSDSDCPYPGCFFCLMRDVNPSKRRPSIAKFFKDLPGEDDDGQVIPISGLWNSAMAQPSNAEFVDLGVFECMAALIWKGLTNRRWLAHDQNIFIPYYAAHIIGSYTMVVEDFAERAVSAGVIPALLELLRGRMTWVEQRVAVRALGHLASYDVTFPYIAAYGEILDLSMQLSVDAPEIVYTHFLQFVDKRLAYHCDLLTRGVGGLEVESRNAEAWASQLQCWSLQLINCFAFKDEFLSTICQPEYLIKLSGTWGGLANENSPAGVGLIRTLCHRRLGKQAVAECDAVIETLCNVSRSSDDWQHMAVDCLVWLIQDVDTRSKASPGSSFQSDFFLKFCFCQVLDKALLALIDLAELPTIGEYKRLGNLLVQNLVFKNEVDLSKKFQPRTRSLIKQLEAFHDRVRMEKNLPKEDVQIRLAAALVSKLEGNAYFSAGDIQGAATKYTEALALCPIKAKKERVTLHSNRAQCQLLLQNPEAAISDTTRALCIHNPVNRHGKSLWRRSQAYDCLGLAKESLLDAILFVNESFGESEGKGNSKVPRYVDQLIKKQMQAIWLFNEAAAKHGGVQCEGDEREGGGDIRSSSEESEWETASESEDCAAESCCSSQAEERQDHRRREWKNFRW</sequence>
<name>D8S7J9_SELML</name>
<feature type="compositionally biased region" description="Basic and acidic residues" evidence="1">
    <location>
        <begin position="575"/>
        <end position="585"/>
    </location>
</feature>
<protein>
    <recommendedName>
        <fullName evidence="2">ARM repeat N-terminal plant domain-containing protein</fullName>
    </recommendedName>
</protein>
<reference evidence="3 4" key="1">
    <citation type="journal article" date="2011" name="Science">
        <title>The Selaginella genome identifies genetic changes associated with the evolution of vascular plants.</title>
        <authorList>
            <person name="Banks J.A."/>
            <person name="Nishiyama T."/>
            <person name="Hasebe M."/>
            <person name="Bowman J.L."/>
            <person name="Gribskov M."/>
            <person name="dePamphilis C."/>
            <person name="Albert V.A."/>
            <person name="Aono N."/>
            <person name="Aoyama T."/>
            <person name="Ambrose B.A."/>
            <person name="Ashton N.W."/>
            <person name="Axtell M.J."/>
            <person name="Barker E."/>
            <person name="Barker M.S."/>
            <person name="Bennetzen J.L."/>
            <person name="Bonawitz N.D."/>
            <person name="Chapple C."/>
            <person name="Cheng C."/>
            <person name="Correa L.G."/>
            <person name="Dacre M."/>
            <person name="DeBarry J."/>
            <person name="Dreyer I."/>
            <person name="Elias M."/>
            <person name="Engstrom E.M."/>
            <person name="Estelle M."/>
            <person name="Feng L."/>
            <person name="Finet C."/>
            <person name="Floyd S.K."/>
            <person name="Frommer W.B."/>
            <person name="Fujita T."/>
            <person name="Gramzow L."/>
            <person name="Gutensohn M."/>
            <person name="Harholt J."/>
            <person name="Hattori M."/>
            <person name="Heyl A."/>
            <person name="Hirai T."/>
            <person name="Hiwatashi Y."/>
            <person name="Ishikawa M."/>
            <person name="Iwata M."/>
            <person name="Karol K.G."/>
            <person name="Koehler B."/>
            <person name="Kolukisaoglu U."/>
            <person name="Kubo M."/>
            <person name="Kurata T."/>
            <person name="Lalonde S."/>
            <person name="Li K."/>
            <person name="Li Y."/>
            <person name="Litt A."/>
            <person name="Lyons E."/>
            <person name="Manning G."/>
            <person name="Maruyama T."/>
            <person name="Michael T.P."/>
            <person name="Mikami K."/>
            <person name="Miyazaki S."/>
            <person name="Morinaga S."/>
            <person name="Murata T."/>
            <person name="Mueller-Roeber B."/>
            <person name="Nelson D.R."/>
            <person name="Obara M."/>
            <person name="Oguri Y."/>
            <person name="Olmstead R.G."/>
            <person name="Onodera N."/>
            <person name="Petersen B.L."/>
            <person name="Pils B."/>
            <person name="Prigge M."/>
            <person name="Rensing S.A."/>
            <person name="Riano-Pachon D.M."/>
            <person name="Roberts A.W."/>
            <person name="Sato Y."/>
            <person name="Scheller H.V."/>
            <person name="Schulz B."/>
            <person name="Schulz C."/>
            <person name="Shakirov E.V."/>
            <person name="Shibagaki N."/>
            <person name="Shinohara N."/>
            <person name="Shippen D.E."/>
            <person name="Soerensen I."/>
            <person name="Sotooka R."/>
            <person name="Sugimoto N."/>
            <person name="Sugita M."/>
            <person name="Sumikawa N."/>
            <person name="Tanurdzic M."/>
            <person name="Theissen G."/>
            <person name="Ulvskov P."/>
            <person name="Wakazuki S."/>
            <person name="Weng J.K."/>
            <person name="Willats W.W."/>
            <person name="Wipf D."/>
            <person name="Wolf P.G."/>
            <person name="Yang L."/>
            <person name="Zimmer A.D."/>
            <person name="Zhu Q."/>
            <person name="Mitros T."/>
            <person name="Hellsten U."/>
            <person name="Loque D."/>
            <person name="Otillar R."/>
            <person name="Salamov A."/>
            <person name="Schmutz J."/>
            <person name="Shapiro H."/>
            <person name="Lindquist E."/>
            <person name="Lucas S."/>
            <person name="Rokhsar D."/>
            <person name="Grigoriev I.V."/>
        </authorList>
    </citation>
    <scope>NUCLEOTIDE SEQUENCE [LARGE SCALE GENOMIC DNA]</scope>
</reference>
<dbReference type="Proteomes" id="UP000001514">
    <property type="component" value="Unassembled WGS sequence"/>
</dbReference>
<evidence type="ECO:0000259" key="2">
    <source>
        <dbReference type="Pfam" id="PF26524"/>
    </source>
</evidence>
<dbReference type="HOGENOM" id="CLU_032264_0_0_1"/>
<dbReference type="Gene3D" id="1.25.40.10">
    <property type="entry name" value="Tetratricopeptide repeat domain"/>
    <property type="match status" value="1"/>
</dbReference>
<dbReference type="AlphaFoldDB" id="D8S7J9"/>
<dbReference type="STRING" id="88036.D8S7J9"/>
<evidence type="ECO:0000313" key="4">
    <source>
        <dbReference type="Proteomes" id="UP000001514"/>
    </source>
</evidence>
<dbReference type="EMBL" id="GL377605">
    <property type="protein sequence ID" value="EFJ19766.1"/>
    <property type="molecule type" value="Genomic_DNA"/>
</dbReference>
<dbReference type="SUPFAM" id="SSF48371">
    <property type="entry name" value="ARM repeat"/>
    <property type="match status" value="1"/>
</dbReference>
<dbReference type="FunCoup" id="D8S7J9">
    <property type="interactions" value="1572"/>
</dbReference>
<dbReference type="PANTHER" id="PTHR46578:SF2">
    <property type="entry name" value="ARM-REPEAT_TETRATRICOPEPTIDE REPEAT (TPR)-LIKE PROTEIN"/>
    <property type="match status" value="1"/>
</dbReference>
<dbReference type="eggNOG" id="ENOG502QUM5">
    <property type="taxonomic scope" value="Eukaryota"/>
</dbReference>
<dbReference type="SUPFAM" id="SSF48452">
    <property type="entry name" value="TPR-like"/>
    <property type="match status" value="1"/>
</dbReference>
<feature type="compositionally biased region" description="Basic and acidic residues" evidence="1">
    <location>
        <begin position="609"/>
        <end position="625"/>
    </location>
</feature>
<feature type="region of interest" description="Disordered" evidence="1">
    <location>
        <begin position="568"/>
        <end position="625"/>
    </location>
</feature>
<proteinExistence type="predicted"/>
<feature type="compositionally biased region" description="Acidic residues" evidence="1">
    <location>
        <begin position="586"/>
        <end position="600"/>
    </location>
</feature>
<evidence type="ECO:0000313" key="3">
    <source>
        <dbReference type="EMBL" id="EFJ19766.1"/>
    </source>
</evidence>
<dbReference type="InterPro" id="IPR016024">
    <property type="entry name" value="ARM-type_fold"/>
</dbReference>
<dbReference type="InterPro" id="IPR011990">
    <property type="entry name" value="TPR-like_helical_dom_sf"/>
</dbReference>
<dbReference type="InterPro" id="IPR011989">
    <property type="entry name" value="ARM-like"/>
</dbReference>
<dbReference type="InterPro" id="IPR058868">
    <property type="entry name" value="ARM_7"/>
</dbReference>
<keyword evidence="4" id="KW-1185">Reference proteome</keyword>
<dbReference type="Gene3D" id="1.25.10.10">
    <property type="entry name" value="Leucine-rich Repeat Variant"/>
    <property type="match status" value="1"/>
</dbReference>